<dbReference type="GO" id="GO:0000285">
    <property type="term" value="F:1-phosphatidylinositol-3-phosphate 5-kinase activity"/>
    <property type="evidence" value="ECO:0007669"/>
    <property type="project" value="TreeGrafter"/>
</dbReference>
<keyword evidence="2" id="KW-1185">Reference proteome</keyword>
<name>A0A9Q0VZQ4_9ROSI</name>
<dbReference type="GO" id="GO:0010008">
    <property type="term" value="C:endosome membrane"/>
    <property type="evidence" value="ECO:0007669"/>
    <property type="project" value="TreeGrafter"/>
</dbReference>
<reference evidence="1" key="2">
    <citation type="journal article" date="2023" name="Int. J. Mol. Sci.">
        <title>De Novo Assembly and Annotation of 11 Diverse Shrub Willow (Salix) Genomes Reveals Novel Gene Organization in Sex-Linked Regions.</title>
        <authorList>
            <person name="Hyden B."/>
            <person name="Feng K."/>
            <person name="Yates T.B."/>
            <person name="Jawdy S."/>
            <person name="Cereghino C."/>
            <person name="Smart L.B."/>
            <person name="Muchero W."/>
        </authorList>
    </citation>
    <scope>NUCLEOTIDE SEQUENCE</scope>
    <source>
        <tissue evidence="1">Shoot tip</tissue>
    </source>
</reference>
<evidence type="ECO:0000313" key="1">
    <source>
        <dbReference type="EMBL" id="KAJ6757970.1"/>
    </source>
</evidence>
<dbReference type="PANTHER" id="PTHR45748:SF4">
    <property type="entry name" value="1-PHOSPHATIDYLINOSITOL-3-PHOSPHATE 5-KINASE FAB1D-RELATED"/>
    <property type="match status" value="1"/>
</dbReference>
<dbReference type="EMBL" id="JAPFFM010000007">
    <property type="protein sequence ID" value="KAJ6757970.1"/>
    <property type="molecule type" value="Genomic_DNA"/>
</dbReference>
<dbReference type="GO" id="GO:0046854">
    <property type="term" value="P:phosphatidylinositol phosphate biosynthetic process"/>
    <property type="evidence" value="ECO:0007669"/>
    <property type="project" value="TreeGrafter"/>
</dbReference>
<dbReference type="Proteomes" id="UP001151752">
    <property type="component" value="Chromosome 13"/>
</dbReference>
<evidence type="ECO:0000313" key="2">
    <source>
        <dbReference type="Proteomes" id="UP001151752"/>
    </source>
</evidence>
<comment type="caution">
    <text evidence="1">The sequence shown here is derived from an EMBL/GenBank/DDBJ whole genome shotgun (WGS) entry which is preliminary data.</text>
</comment>
<sequence length="152" mass="17506">MGEYIWLLNRFPDLDCNELKFALIETVALQRSQCNICGELPEAHFYYYAHHNKQLTIRAKKLVKILPGEAEGKLWMWIRCGKCKHESKFPKSTKRVMISTAASSLSFGKFLELSFSHQFSSGSLFSCGHSLRETSSTSLDWVLWQQCLNTLH</sequence>
<organism evidence="1 2">
    <name type="scientific">Salix koriyanagi</name>
    <dbReference type="NCBI Taxonomy" id="2511006"/>
    <lineage>
        <taxon>Eukaryota</taxon>
        <taxon>Viridiplantae</taxon>
        <taxon>Streptophyta</taxon>
        <taxon>Embryophyta</taxon>
        <taxon>Tracheophyta</taxon>
        <taxon>Spermatophyta</taxon>
        <taxon>Magnoliopsida</taxon>
        <taxon>eudicotyledons</taxon>
        <taxon>Gunneridae</taxon>
        <taxon>Pentapetalae</taxon>
        <taxon>rosids</taxon>
        <taxon>fabids</taxon>
        <taxon>Malpighiales</taxon>
        <taxon>Salicaceae</taxon>
        <taxon>Saliceae</taxon>
        <taxon>Salix</taxon>
    </lineage>
</organism>
<dbReference type="AlphaFoldDB" id="A0A9Q0VZQ4"/>
<protein>
    <submittedName>
        <fullName evidence="1">1-PHOSPHATIDYLINOSITOL-3-PHOSPHATE 5-KINASE FAB1D-RELATED</fullName>
    </submittedName>
</protein>
<dbReference type="PANTHER" id="PTHR45748">
    <property type="entry name" value="1-PHOSPHATIDYLINOSITOL 3-PHOSPHATE 5-KINASE-RELATED"/>
    <property type="match status" value="1"/>
</dbReference>
<reference evidence="1" key="1">
    <citation type="submission" date="2022-11" db="EMBL/GenBank/DDBJ databases">
        <authorList>
            <person name="Hyden B.L."/>
            <person name="Feng K."/>
            <person name="Yates T."/>
            <person name="Jawdy S."/>
            <person name="Smart L.B."/>
            <person name="Muchero W."/>
        </authorList>
    </citation>
    <scope>NUCLEOTIDE SEQUENCE</scope>
    <source>
        <tissue evidence="1">Shoot tip</tissue>
    </source>
</reference>
<accession>A0A9Q0VZQ4</accession>
<gene>
    <name evidence="1" type="ORF">OIU74_027116</name>
</gene>
<proteinExistence type="predicted"/>